<feature type="signal peptide" evidence="3">
    <location>
        <begin position="1"/>
        <end position="27"/>
    </location>
</feature>
<feature type="transmembrane region" description="Helical" evidence="2">
    <location>
        <begin position="91"/>
        <end position="108"/>
    </location>
</feature>
<sequence>MFLPRILTTRATILLFLLLAFLALSAAASSSTNDLELEKRQSNYAPPPSPLLPRLPANPSSATTASAAAPSFRFSVHTHAESAIKYSISPIYVSLLIGSAGVVVAGLMS</sequence>
<keyword evidence="5" id="KW-1185">Reference proteome</keyword>
<evidence type="ECO:0000256" key="3">
    <source>
        <dbReference type="SAM" id="SignalP"/>
    </source>
</evidence>
<name>A0A4S2MMX9_9PEZI</name>
<dbReference type="EMBL" id="ML220142">
    <property type="protein sequence ID" value="TGZ78393.1"/>
    <property type="molecule type" value="Genomic_DNA"/>
</dbReference>
<dbReference type="AlphaFoldDB" id="A0A4S2MMX9"/>
<keyword evidence="2" id="KW-0472">Membrane</keyword>
<accession>A0A4S2MMX9</accession>
<feature type="compositionally biased region" description="Low complexity" evidence="1">
    <location>
        <begin position="54"/>
        <end position="64"/>
    </location>
</feature>
<evidence type="ECO:0000256" key="2">
    <source>
        <dbReference type="SAM" id="Phobius"/>
    </source>
</evidence>
<keyword evidence="2" id="KW-0812">Transmembrane</keyword>
<evidence type="ECO:0000313" key="4">
    <source>
        <dbReference type="EMBL" id="TGZ78393.1"/>
    </source>
</evidence>
<organism evidence="4 5">
    <name type="scientific">Ascodesmis nigricans</name>
    <dbReference type="NCBI Taxonomy" id="341454"/>
    <lineage>
        <taxon>Eukaryota</taxon>
        <taxon>Fungi</taxon>
        <taxon>Dikarya</taxon>
        <taxon>Ascomycota</taxon>
        <taxon>Pezizomycotina</taxon>
        <taxon>Pezizomycetes</taxon>
        <taxon>Pezizales</taxon>
        <taxon>Ascodesmidaceae</taxon>
        <taxon>Ascodesmis</taxon>
    </lineage>
</organism>
<dbReference type="InParanoid" id="A0A4S2MMX9"/>
<keyword evidence="3" id="KW-0732">Signal</keyword>
<dbReference type="OrthoDB" id="5418106at2759"/>
<evidence type="ECO:0008006" key="6">
    <source>
        <dbReference type="Google" id="ProtNLM"/>
    </source>
</evidence>
<keyword evidence="2" id="KW-1133">Transmembrane helix</keyword>
<evidence type="ECO:0000256" key="1">
    <source>
        <dbReference type="SAM" id="MobiDB-lite"/>
    </source>
</evidence>
<feature type="region of interest" description="Disordered" evidence="1">
    <location>
        <begin position="33"/>
        <end position="64"/>
    </location>
</feature>
<gene>
    <name evidence="4" type="ORF">EX30DRAFT_373929</name>
</gene>
<proteinExistence type="predicted"/>
<reference evidence="4 5" key="1">
    <citation type="submission" date="2019-04" db="EMBL/GenBank/DDBJ databases">
        <title>Comparative genomics and transcriptomics to analyze fruiting body development in filamentous ascomycetes.</title>
        <authorList>
            <consortium name="DOE Joint Genome Institute"/>
            <person name="Lutkenhaus R."/>
            <person name="Traeger S."/>
            <person name="Breuer J."/>
            <person name="Kuo A."/>
            <person name="Lipzen A."/>
            <person name="Pangilinan J."/>
            <person name="Dilworth D."/>
            <person name="Sandor L."/>
            <person name="Poggeler S."/>
            <person name="Barry K."/>
            <person name="Grigoriev I.V."/>
            <person name="Nowrousian M."/>
        </authorList>
    </citation>
    <scope>NUCLEOTIDE SEQUENCE [LARGE SCALE GENOMIC DNA]</scope>
    <source>
        <strain evidence="4 5">CBS 389.68</strain>
    </source>
</reference>
<feature type="chain" id="PRO_5020418225" description="Transmembrane protein" evidence="3">
    <location>
        <begin position="28"/>
        <end position="109"/>
    </location>
</feature>
<protein>
    <recommendedName>
        <fullName evidence="6">Transmembrane protein</fullName>
    </recommendedName>
</protein>
<evidence type="ECO:0000313" key="5">
    <source>
        <dbReference type="Proteomes" id="UP000298138"/>
    </source>
</evidence>
<dbReference type="Proteomes" id="UP000298138">
    <property type="component" value="Unassembled WGS sequence"/>
</dbReference>